<gene>
    <name evidence="2" type="ORF">VNE69_02138</name>
</gene>
<organism evidence="2 3">
    <name type="scientific">Vairimorpha necatrix</name>
    <dbReference type="NCBI Taxonomy" id="6039"/>
    <lineage>
        <taxon>Eukaryota</taxon>
        <taxon>Fungi</taxon>
        <taxon>Fungi incertae sedis</taxon>
        <taxon>Microsporidia</taxon>
        <taxon>Nosematidae</taxon>
        <taxon>Vairimorpha</taxon>
    </lineage>
</organism>
<evidence type="ECO:0000313" key="2">
    <source>
        <dbReference type="EMBL" id="WUR02614.1"/>
    </source>
</evidence>
<dbReference type="AlphaFoldDB" id="A0AAX4J9I0"/>
<dbReference type="GeneID" id="90540428"/>
<name>A0AAX4J9I0_9MICR</name>
<dbReference type="RefSeq" id="XP_065328759.1">
    <property type="nucleotide sequence ID" value="XM_065472687.1"/>
</dbReference>
<accession>A0AAX4J9I0</accession>
<dbReference type="KEGG" id="vnx:VNE69_02138"/>
<evidence type="ECO:0000256" key="1">
    <source>
        <dbReference type="SAM" id="SignalP"/>
    </source>
</evidence>
<evidence type="ECO:0000313" key="3">
    <source>
        <dbReference type="Proteomes" id="UP001334084"/>
    </source>
</evidence>
<dbReference type="Proteomes" id="UP001334084">
    <property type="component" value="Chromosome 2"/>
</dbReference>
<keyword evidence="3" id="KW-1185">Reference proteome</keyword>
<feature type="chain" id="PRO_5043646255" evidence="1">
    <location>
        <begin position="19"/>
        <end position="251"/>
    </location>
</feature>
<proteinExistence type="predicted"/>
<reference evidence="2" key="1">
    <citation type="journal article" date="2024" name="BMC Genomics">
        <title>Functional annotation of a divergent genome using sequence and structure-based similarity.</title>
        <authorList>
            <person name="Svedberg D."/>
            <person name="Winiger R.R."/>
            <person name="Berg A."/>
            <person name="Sharma H."/>
            <person name="Tellgren-Roth C."/>
            <person name="Debrunner-Vossbrinck B.A."/>
            <person name="Vossbrinck C.R."/>
            <person name="Barandun J."/>
        </authorList>
    </citation>
    <scope>NUCLEOTIDE SEQUENCE</scope>
    <source>
        <strain evidence="2">Illinois isolate</strain>
    </source>
</reference>
<dbReference type="EMBL" id="CP142727">
    <property type="protein sequence ID" value="WUR02614.1"/>
    <property type="molecule type" value="Genomic_DNA"/>
</dbReference>
<feature type="signal peptide" evidence="1">
    <location>
        <begin position="1"/>
        <end position="18"/>
    </location>
</feature>
<keyword evidence="1" id="KW-0732">Signal</keyword>
<protein>
    <submittedName>
        <fullName evidence="2">Uncharacterized protein</fullName>
    </submittedName>
</protein>
<sequence length="251" mass="29977">MWVILIVKILSCRSCSNCINTQTINNRNINVSKNTHEERKFYTFNMFLQEIEVKDNEIECKFLDKVDNKIDIHSLPNYTDLINISHFMFRILKQNKEIKYLMSKIHLTDDERKHKKILRFDKYIEFVVRFANNEPFLHYIEKSLLFIEFSLAGFSRFSKRDFNKLEKSLGESISVLLKKSCPWKYLMIFDSGKLIKINEELVKVKTKDLQVQTRYSYENINRINQTNIIKDGIKNNITSTRELITQENKIV</sequence>